<protein>
    <submittedName>
        <fullName evidence="1">Uncharacterized protein</fullName>
    </submittedName>
</protein>
<name>A0A178VFB2_ARATH</name>
<accession>A0A178VFB2</accession>
<sequence length="94" mass="10704">MTSSEVSQKIGAGARVSESMWKMFPETFGGNMPNRARKMYQVTILPQIKTCWIHVKWLMVKAICTFTAQMMHVNIAVPIASMSAVWPPEQKDWT</sequence>
<comment type="caution">
    <text evidence="1">The sequence shown here is derived from an EMBL/GenBank/DDBJ whole genome shotgun (WGS) entry which is preliminary data.</text>
</comment>
<gene>
    <name evidence="1" type="ordered locus">AXX17_At3g14390</name>
</gene>
<reference evidence="2" key="1">
    <citation type="journal article" date="2016" name="Proc. Natl. Acad. Sci. U.S.A.">
        <title>Chromosome-level assembly of Arabidopsis thaliana Ler reveals the extent of translocation and inversion polymorphisms.</title>
        <authorList>
            <person name="Zapata L."/>
            <person name="Ding J."/>
            <person name="Willing E.M."/>
            <person name="Hartwig B."/>
            <person name="Bezdan D."/>
            <person name="Jiao W.B."/>
            <person name="Patel V."/>
            <person name="Velikkakam James G."/>
            <person name="Koornneef M."/>
            <person name="Ossowski S."/>
            <person name="Schneeberger K."/>
        </authorList>
    </citation>
    <scope>NUCLEOTIDE SEQUENCE [LARGE SCALE GENOMIC DNA]</scope>
    <source>
        <strain evidence="2">cv. Landsberg erecta</strain>
    </source>
</reference>
<organism evidence="1 2">
    <name type="scientific">Arabidopsis thaliana</name>
    <name type="common">Mouse-ear cress</name>
    <dbReference type="NCBI Taxonomy" id="3702"/>
    <lineage>
        <taxon>Eukaryota</taxon>
        <taxon>Viridiplantae</taxon>
        <taxon>Streptophyta</taxon>
        <taxon>Embryophyta</taxon>
        <taxon>Tracheophyta</taxon>
        <taxon>Spermatophyta</taxon>
        <taxon>Magnoliopsida</taxon>
        <taxon>eudicotyledons</taxon>
        <taxon>Gunneridae</taxon>
        <taxon>Pentapetalae</taxon>
        <taxon>rosids</taxon>
        <taxon>malvids</taxon>
        <taxon>Brassicales</taxon>
        <taxon>Brassicaceae</taxon>
        <taxon>Camelineae</taxon>
        <taxon>Arabidopsis</taxon>
    </lineage>
</organism>
<evidence type="ECO:0000313" key="1">
    <source>
        <dbReference type="EMBL" id="OAP04969.1"/>
    </source>
</evidence>
<evidence type="ECO:0000313" key="2">
    <source>
        <dbReference type="Proteomes" id="UP000078284"/>
    </source>
</evidence>
<dbReference type="Proteomes" id="UP000078284">
    <property type="component" value="Chromosome 3"/>
</dbReference>
<dbReference type="AlphaFoldDB" id="A0A178VFB2"/>
<dbReference type="EMBL" id="LUHQ01000003">
    <property type="protein sequence ID" value="OAP04969.1"/>
    <property type="molecule type" value="Genomic_DNA"/>
</dbReference>
<proteinExistence type="predicted"/>